<reference evidence="2 3" key="3">
    <citation type="journal article" date="2013" name="Rice">
        <title>Improvement of the Oryza sativa Nipponbare reference genome using next generation sequence and optical map data.</title>
        <authorList>
            <person name="Kawahara Y."/>
            <person name="de la Bastide M."/>
            <person name="Hamilton J.P."/>
            <person name="Kanamori H."/>
            <person name="McCombie W.R."/>
            <person name="Ouyang S."/>
            <person name="Schwartz D.C."/>
            <person name="Tanaka T."/>
            <person name="Wu J."/>
            <person name="Zhou S."/>
            <person name="Childs K.L."/>
            <person name="Davidson R.M."/>
            <person name="Lin H."/>
            <person name="Quesada-Ocampo L."/>
            <person name="Vaillancourt B."/>
            <person name="Sakai H."/>
            <person name="Lee S.S."/>
            <person name="Kim J."/>
            <person name="Numa H."/>
            <person name="Itoh T."/>
            <person name="Buell C.R."/>
            <person name="Matsumoto T."/>
        </authorList>
    </citation>
    <scope>NUCLEOTIDE SEQUENCE [LARGE SCALE GENOMIC DNA]</scope>
    <source>
        <strain evidence="3">cv. Nipponbare</strain>
    </source>
</reference>
<feature type="compositionally biased region" description="Low complexity" evidence="1">
    <location>
        <begin position="55"/>
        <end position="67"/>
    </location>
</feature>
<accession>A0A0P0XDR8</accession>
<sequence length="215" mass="23274">LVVRSSNACSKKVQEGVHGAAAAEPAGGRADVQVHGPPGAPRCRQAVLRRRHGVGARPRGALGARPRGAPRRRAPQRAAPTPHHGRRRLRARGLLRRRRRGEEQEDREEVAEGGVQLEEEAAEPGNGRGERRRRRIGGEEDGEGPAPAAPAARPRRRGAARLLAAKRDARLRRVPQDAGRAHAQPLQRIPAEAASAAGMKNQMLIYDPGMYVKMS</sequence>
<evidence type="ECO:0000313" key="2">
    <source>
        <dbReference type="EMBL" id="BAT04596.1"/>
    </source>
</evidence>
<feature type="compositionally biased region" description="Low complexity" evidence="1">
    <location>
        <begin position="20"/>
        <end position="30"/>
    </location>
</feature>
<feature type="compositionally biased region" description="Acidic residues" evidence="1">
    <location>
        <begin position="103"/>
        <end position="122"/>
    </location>
</feature>
<dbReference type="EMBL" id="AP014964">
    <property type="protein sequence ID" value="BAT04596.1"/>
    <property type="molecule type" value="Genomic_DNA"/>
</dbReference>
<organism evidence="2 3">
    <name type="scientific">Oryza sativa subsp. japonica</name>
    <name type="common">Rice</name>
    <dbReference type="NCBI Taxonomy" id="39947"/>
    <lineage>
        <taxon>Eukaryota</taxon>
        <taxon>Viridiplantae</taxon>
        <taxon>Streptophyta</taxon>
        <taxon>Embryophyta</taxon>
        <taxon>Tracheophyta</taxon>
        <taxon>Spermatophyta</taxon>
        <taxon>Magnoliopsida</taxon>
        <taxon>Liliopsida</taxon>
        <taxon>Poales</taxon>
        <taxon>Poaceae</taxon>
        <taxon>BOP clade</taxon>
        <taxon>Oryzoideae</taxon>
        <taxon>Oryzeae</taxon>
        <taxon>Oryzinae</taxon>
        <taxon>Oryza</taxon>
        <taxon>Oryza sativa</taxon>
    </lineage>
</organism>
<gene>
    <name evidence="2" type="ordered locus">Os08g0260400</name>
    <name evidence="2" type="ORF">OSNPB_080260400</name>
</gene>
<evidence type="ECO:0000256" key="1">
    <source>
        <dbReference type="SAM" id="MobiDB-lite"/>
    </source>
</evidence>
<protein>
    <submittedName>
        <fullName evidence="2">Os08g0260400 protein</fullName>
    </submittedName>
</protein>
<feature type="compositionally biased region" description="Basic residues" evidence="1">
    <location>
        <begin position="83"/>
        <end position="99"/>
    </location>
</feature>
<feature type="non-terminal residue" evidence="2">
    <location>
        <position position="1"/>
    </location>
</feature>
<feature type="region of interest" description="Disordered" evidence="1">
    <location>
        <begin position="20"/>
        <end position="186"/>
    </location>
</feature>
<dbReference type="InParanoid" id="A0A0P0XDR8"/>
<dbReference type="Proteomes" id="UP000059680">
    <property type="component" value="Chromosome 8"/>
</dbReference>
<dbReference type="AlphaFoldDB" id="A0A0P0XDR8"/>
<reference evidence="2 3" key="2">
    <citation type="journal article" date="2013" name="Plant Cell Physiol.">
        <title>Rice Annotation Project Database (RAP-DB): an integrative and interactive database for rice genomics.</title>
        <authorList>
            <person name="Sakai H."/>
            <person name="Lee S.S."/>
            <person name="Tanaka T."/>
            <person name="Numa H."/>
            <person name="Kim J."/>
            <person name="Kawahara Y."/>
            <person name="Wakimoto H."/>
            <person name="Yang C.C."/>
            <person name="Iwamoto M."/>
            <person name="Abe T."/>
            <person name="Yamada Y."/>
            <person name="Muto A."/>
            <person name="Inokuchi H."/>
            <person name="Ikemura T."/>
            <person name="Matsumoto T."/>
            <person name="Sasaki T."/>
            <person name="Itoh T."/>
        </authorList>
    </citation>
    <scope>NUCLEOTIDE SEQUENCE [LARGE SCALE GENOMIC DNA]</scope>
    <source>
        <strain evidence="3">cv. Nipponbare</strain>
    </source>
</reference>
<proteinExistence type="predicted"/>
<keyword evidence="3" id="KW-1185">Reference proteome</keyword>
<evidence type="ECO:0000313" key="3">
    <source>
        <dbReference type="Proteomes" id="UP000059680"/>
    </source>
</evidence>
<dbReference type="PaxDb" id="39947-A0A0P0XDR8"/>
<name>A0A0P0XDR8_ORYSJ</name>
<dbReference type="OMA" id="CSKKVQE"/>
<reference evidence="3" key="1">
    <citation type="journal article" date="2005" name="Nature">
        <title>The map-based sequence of the rice genome.</title>
        <authorList>
            <consortium name="International rice genome sequencing project (IRGSP)"/>
            <person name="Matsumoto T."/>
            <person name="Wu J."/>
            <person name="Kanamori H."/>
            <person name="Katayose Y."/>
            <person name="Fujisawa M."/>
            <person name="Namiki N."/>
            <person name="Mizuno H."/>
            <person name="Yamamoto K."/>
            <person name="Antonio B.A."/>
            <person name="Baba T."/>
            <person name="Sakata K."/>
            <person name="Nagamura Y."/>
            <person name="Aoki H."/>
            <person name="Arikawa K."/>
            <person name="Arita K."/>
            <person name="Bito T."/>
            <person name="Chiden Y."/>
            <person name="Fujitsuka N."/>
            <person name="Fukunaka R."/>
            <person name="Hamada M."/>
            <person name="Harada C."/>
            <person name="Hayashi A."/>
            <person name="Hijishita S."/>
            <person name="Honda M."/>
            <person name="Hosokawa S."/>
            <person name="Ichikawa Y."/>
            <person name="Idonuma A."/>
            <person name="Iijima M."/>
            <person name="Ikeda M."/>
            <person name="Ikeno M."/>
            <person name="Ito K."/>
            <person name="Ito S."/>
            <person name="Ito T."/>
            <person name="Ito Y."/>
            <person name="Ito Y."/>
            <person name="Iwabuchi A."/>
            <person name="Kamiya K."/>
            <person name="Karasawa W."/>
            <person name="Kurita K."/>
            <person name="Katagiri S."/>
            <person name="Kikuta A."/>
            <person name="Kobayashi H."/>
            <person name="Kobayashi N."/>
            <person name="Machita K."/>
            <person name="Maehara T."/>
            <person name="Masukawa M."/>
            <person name="Mizubayashi T."/>
            <person name="Mukai Y."/>
            <person name="Nagasaki H."/>
            <person name="Nagata Y."/>
            <person name="Naito S."/>
            <person name="Nakashima M."/>
            <person name="Nakama Y."/>
            <person name="Nakamichi Y."/>
            <person name="Nakamura M."/>
            <person name="Meguro A."/>
            <person name="Negishi M."/>
            <person name="Ohta I."/>
            <person name="Ohta T."/>
            <person name="Okamoto M."/>
            <person name="Ono N."/>
            <person name="Saji S."/>
            <person name="Sakaguchi M."/>
            <person name="Sakai K."/>
            <person name="Shibata M."/>
            <person name="Shimokawa T."/>
            <person name="Song J."/>
            <person name="Takazaki Y."/>
            <person name="Terasawa K."/>
            <person name="Tsugane M."/>
            <person name="Tsuji K."/>
            <person name="Ueda S."/>
            <person name="Waki K."/>
            <person name="Yamagata H."/>
            <person name="Yamamoto M."/>
            <person name="Yamamoto S."/>
            <person name="Yamane H."/>
            <person name="Yoshiki S."/>
            <person name="Yoshihara R."/>
            <person name="Yukawa K."/>
            <person name="Zhong H."/>
            <person name="Yano M."/>
            <person name="Yuan Q."/>
            <person name="Ouyang S."/>
            <person name="Liu J."/>
            <person name="Jones K.M."/>
            <person name="Gansberger K."/>
            <person name="Moffat K."/>
            <person name="Hill J."/>
            <person name="Bera J."/>
            <person name="Fadrosh D."/>
            <person name="Jin S."/>
            <person name="Johri S."/>
            <person name="Kim M."/>
            <person name="Overton L."/>
            <person name="Reardon M."/>
            <person name="Tsitrin T."/>
            <person name="Vuong H."/>
            <person name="Weaver B."/>
            <person name="Ciecko A."/>
            <person name="Tallon L."/>
            <person name="Jackson J."/>
            <person name="Pai G."/>
            <person name="Aken S.V."/>
            <person name="Utterback T."/>
            <person name="Reidmuller S."/>
            <person name="Feldblyum T."/>
            <person name="Hsiao J."/>
            <person name="Zismann V."/>
            <person name="Iobst S."/>
            <person name="de Vazeille A.R."/>
            <person name="Buell C.R."/>
            <person name="Ying K."/>
            <person name="Li Y."/>
            <person name="Lu T."/>
            <person name="Huang Y."/>
            <person name="Zhao Q."/>
            <person name="Feng Q."/>
            <person name="Zhang L."/>
            <person name="Zhu J."/>
            <person name="Weng Q."/>
            <person name="Mu J."/>
            <person name="Lu Y."/>
            <person name="Fan D."/>
            <person name="Liu Y."/>
            <person name="Guan J."/>
            <person name="Zhang Y."/>
            <person name="Yu S."/>
            <person name="Liu X."/>
            <person name="Zhang Y."/>
            <person name="Hong G."/>
            <person name="Han B."/>
            <person name="Choisne N."/>
            <person name="Demange N."/>
            <person name="Orjeda G."/>
            <person name="Samain S."/>
            <person name="Cattolico L."/>
            <person name="Pelletier E."/>
            <person name="Couloux A."/>
            <person name="Segurens B."/>
            <person name="Wincker P."/>
            <person name="D'Hont A."/>
            <person name="Scarpelli C."/>
            <person name="Weissenbach J."/>
            <person name="Salanoubat M."/>
            <person name="Quetier F."/>
            <person name="Yu Y."/>
            <person name="Kim H.R."/>
            <person name="Rambo T."/>
            <person name="Currie J."/>
            <person name="Collura K."/>
            <person name="Luo M."/>
            <person name="Yang T."/>
            <person name="Ammiraju J.S.S."/>
            <person name="Engler F."/>
            <person name="Soderlund C."/>
            <person name="Wing R.A."/>
            <person name="Palmer L.E."/>
            <person name="de la Bastide M."/>
            <person name="Spiegel L."/>
            <person name="Nascimento L."/>
            <person name="Zutavern T."/>
            <person name="O'Shaughnessy A."/>
            <person name="Dike S."/>
            <person name="Dedhia N."/>
            <person name="Preston R."/>
            <person name="Balija V."/>
            <person name="McCombie W.R."/>
            <person name="Chow T."/>
            <person name="Chen H."/>
            <person name="Chung M."/>
            <person name="Chen C."/>
            <person name="Shaw J."/>
            <person name="Wu H."/>
            <person name="Hsiao K."/>
            <person name="Chao Y."/>
            <person name="Chu M."/>
            <person name="Cheng C."/>
            <person name="Hour A."/>
            <person name="Lee P."/>
            <person name="Lin S."/>
            <person name="Lin Y."/>
            <person name="Liou J."/>
            <person name="Liu S."/>
            <person name="Hsing Y."/>
            <person name="Raghuvanshi S."/>
            <person name="Mohanty A."/>
            <person name="Bharti A.K."/>
            <person name="Gaur A."/>
            <person name="Gupta V."/>
            <person name="Kumar D."/>
            <person name="Ravi V."/>
            <person name="Vij S."/>
            <person name="Kapur A."/>
            <person name="Khurana P."/>
            <person name="Khurana P."/>
            <person name="Khurana J.P."/>
            <person name="Tyagi A.K."/>
            <person name="Gaikwad K."/>
            <person name="Singh A."/>
            <person name="Dalal V."/>
            <person name="Srivastava S."/>
            <person name="Dixit A."/>
            <person name="Pal A.K."/>
            <person name="Ghazi I.A."/>
            <person name="Yadav M."/>
            <person name="Pandit A."/>
            <person name="Bhargava A."/>
            <person name="Sureshbabu K."/>
            <person name="Batra K."/>
            <person name="Sharma T.R."/>
            <person name="Mohapatra T."/>
            <person name="Singh N.K."/>
            <person name="Messing J."/>
            <person name="Nelson A.B."/>
            <person name="Fuks G."/>
            <person name="Kavchok S."/>
            <person name="Keizer G."/>
            <person name="Linton E."/>
            <person name="Llaca V."/>
            <person name="Song R."/>
            <person name="Tanyolac B."/>
            <person name="Young S."/>
            <person name="Ho-Il K."/>
            <person name="Hahn J.H."/>
            <person name="Sangsakoo G."/>
            <person name="Vanavichit A."/>
            <person name="de Mattos Luiz.A.T."/>
            <person name="Zimmer P.D."/>
            <person name="Malone G."/>
            <person name="Dellagostin O."/>
            <person name="de Oliveira A.C."/>
            <person name="Bevan M."/>
            <person name="Bancroft I."/>
            <person name="Minx P."/>
            <person name="Cordum H."/>
            <person name="Wilson R."/>
            <person name="Cheng Z."/>
            <person name="Jin W."/>
            <person name="Jiang J."/>
            <person name="Leong S.A."/>
            <person name="Iwama H."/>
            <person name="Gojobori T."/>
            <person name="Itoh T."/>
            <person name="Niimura Y."/>
            <person name="Fujii Y."/>
            <person name="Habara T."/>
            <person name="Sakai H."/>
            <person name="Sato Y."/>
            <person name="Wilson G."/>
            <person name="Kumar K."/>
            <person name="McCouch S."/>
            <person name="Juretic N."/>
            <person name="Hoen D."/>
            <person name="Wright S."/>
            <person name="Bruskiewich R."/>
            <person name="Bureau T."/>
            <person name="Miyao A."/>
            <person name="Hirochika H."/>
            <person name="Nishikawa T."/>
            <person name="Kadowaki K."/>
            <person name="Sugiura M."/>
            <person name="Burr B."/>
            <person name="Sasaki T."/>
        </authorList>
    </citation>
    <scope>NUCLEOTIDE SEQUENCE [LARGE SCALE GENOMIC DNA]</scope>
    <source>
        <strain evidence="3">cv. Nipponbare</strain>
    </source>
</reference>